<dbReference type="SUPFAM" id="SSF89733">
    <property type="entry name" value="L-sulfolactate dehydrogenase-like"/>
    <property type="match status" value="1"/>
</dbReference>
<organism evidence="3 4">
    <name type="scientific">Calicophoron daubneyi</name>
    <name type="common">Rumen fluke</name>
    <name type="synonym">Paramphistomum daubneyi</name>
    <dbReference type="NCBI Taxonomy" id="300641"/>
    <lineage>
        <taxon>Eukaryota</taxon>
        <taxon>Metazoa</taxon>
        <taxon>Spiralia</taxon>
        <taxon>Lophotrochozoa</taxon>
        <taxon>Platyhelminthes</taxon>
        <taxon>Trematoda</taxon>
        <taxon>Digenea</taxon>
        <taxon>Plagiorchiida</taxon>
        <taxon>Pronocephalata</taxon>
        <taxon>Paramphistomoidea</taxon>
        <taxon>Paramphistomidae</taxon>
        <taxon>Calicophoron</taxon>
    </lineage>
</organism>
<dbReference type="Gene3D" id="1.10.1530.10">
    <property type="match status" value="1"/>
</dbReference>
<dbReference type="EMBL" id="CAXLJL010000601">
    <property type="protein sequence ID" value="CAL5139491.1"/>
    <property type="molecule type" value="Genomic_DNA"/>
</dbReference>
<evidence type="ECO:0000313" key="4">
    <source>
        <dbReference type="Proteomes" id="UP001497525"/>
    </source>
</evidence>
<dbReference type="GO" id="GO:0016491">
    <property type="term" value="F:oxidoreductase activity"/>
    <property type="evidence" value="ECO:0007669"/>
    <property type="project" value="UniProtKB-KW"/>
</dbReference>
<comment type="similarity">
    <text evidence="1">Belongs to the LDH2/MDH2 oxidoreductase family.</text>
</comment>
<dbReference type="Pfam" id="PF02615">
    <property type="entry name" value="Ldh_2"/>
    <property type="match status" value="1"/>
</dbReference>
<name>A0AAV2TRJ4_CALDB</name>
<dbReference type="Gene3D" id="3.30.1370.60">
    <property type="entry name" value="Hypothetical oxidoreductase yiak, domain 2"/>
    <property type="match status" value="1"/>
</dbReference>
<evidence type="ECO:0000256" key="1">
    <source>
        <dbReference type="ARBA" id="ARBA00006056"/>
    </source>
</evidence>
<evidence type="ECO:0000313" key="3">
    <source>
        <dbReference type="EMBL" id="CAL5139491.1"/>
    </source>
</evidence>
<accession>A0AAV2TRJ4</accession>
<gene>
    <name evidence="3" type="ORF">CDAUBV1_LOCUS14525</name>
</gene>
<dbReference type="InterPro" id="IPR043143">
    <property type="entry name" value="Mal/L-sulf/L-lact_DH-like_NADP"/>
</dbReference>
<dbReference type="InterPro" id="IPR043144">
    <property type="entry name" value="Mal/L-sulf/L-lact_DH-like_ah"/>
</dbReference>
<dbReference type="PANTHER" id="PTHR11091">
    <property type="entry name" value="OXIDOREDUCTASE-RELATED"/>
    <property type="match status" value="1"/>
</dbReference>
<dbReference type="InterPro" id="IPR003767">
    <property type="entry name" value="Malate/L-lactate_DH-like"/>
</dbReference>
<evidence type="ECO:0000256" key="2">
    <source>
        <dbReference type="ARBA" id="ARBA00023002"/>
    </source>
</evidence>
<proteinExistence type="inferred from homology"/>
<keyword evidence="2" id="KW-0560">Oxidoreductase</keyword>
<dbReference type="InterPro" id="IPR036111">
    <property type="entry name" value="Mal/L-sulfo/L-lacto_DH-like_sf"/>
</dbReference>
<dbReference type="Proteomes" id="UP001497525">
    <property type="component" value="Unassembled WGS sequence"/>
</dbReference>
<sequence>MGLLTPREYTRIVARHEVAKFCLRCMEKVGVPREHARHLGDVLTAGDYRGHYSHGLNRLEMYVMDVEKKVCDVHKKPVVVKETCSTALINGNNLLGPTVGIFSMQTAIKKAKETGVSWIATYGSNHFGIAGYYSMLAAKEGLIGLAFTNTSPLVFPTRAKKQVLGTNPMTIAAPGSKPEDDFVLDMATSTVAVGKLEMCRRRNLSIPSGWAGDDDGKPTADPAVAIDKGGLFPLGGEEITSGYKGYGLSVMVEILCGILANAAYGPGVRKWMITTHPANLGQCFAAIDPQAFAPGFHKRMSDFMKTLRGLPRVDPELPVLVAGDPEREHIAECEKLGGIRYPPVLIESVNRLAERLNVDPLPVLRDL</sequence>
<protein>
    <recommendedName>
        <fullName evidence="5">Malate dehydrogenase</fullName>
    </recommendedName>
</protein>
<evidence type="ECO:0008006" key="5">
    <source>
        <dbReference type="Google" id="ProtNLM"/>
    </source>
</evidence>
<dbReference type="AlphaFoldDB" id="A0AAV2TRJ4"/>
<comment type="caution">
    <text evidence="3">The sequence shown here is derived from an EMBL/GenBank/DDBJ whole genome shotgun (WGS) entry which is preliminary data.</text>
</comment>
<reference evidence="3" key="1">
    <citation type="submission" date="2024-06" db="EMBL/GenBank/DDBJ databases">
        <authorList>
            <person name="Liu X."/>
            <person name="Lenzi L."/>
            <person name="Haldenby T S."/>
            <person name="Uol C."/>
        </authorList>
    </citation>
    <scope>NUCLEOTIDE SEQUENCE</scope>
</reference>
<dbReference type="PANTHER" id="PTHR11091:SF0">
    <property type="entry name" value="MALATE DEHYDROGENASE"/>
    <property type="match status" value="1"/>
</dbReference>